<gene>
    <name evidence="4" type="ORF">CLODIP_2_CD13126</name>
</gene>
<dbReference type="InterPro" id="IPR039127">
    <property type="entry name" value="Trm112"/>
</dbReference>
<accession>A0A8S1D350</accession>
<dbReference type="Pfam" id="PF03966">
    <property type="entry name" value="Trm112p"/>
    <property type="match status" value="1"/>
</dbReference>
<dbReference type="GO" id="GO:0030488">
    <property type="term" value="P:tRNA methylation"/>
    <property type="evidence" value="ECO:0007669"/>
    <property type="project" value="TreeGrafter"/>
</dbReference>
<evidence type="ECO:0000313" key="4">
    <source>
        <dbReference type="EMBL" id="CAB3374521.1"/>
    </source>
</evidence>
<dbReference type="EMBL" id="CADEPI010000099">
    <property type="protein sequence ID" value="CAB3374521.1"/>
    <property type="molecule type" value="Genomic_DNA"/>
</dbReference>
<dbReference type="Proteomes" id="UP000494165">
    <property type="component" value="Unassembled WGS sequence"/>
</dbReference>
<dbReference type="PANTHER" id="PTHR12773:SF0">
    <property type="entry name" value="MULTIFUNCTIONAL METHYLTRANSFERASE SUBUNIT TRM112-LIKE PROTEIN"/>
    <property type="match status" value="1"/>
</dbReference>
<evidence type="ECO:0000313" key="5">
    <source>
        <dbReference type="Proteomes" id="UP000494165"/>
    </source>
</evidence>
<comment type="similarity">
    <text evidence="1">Belongs to the TRM112 family.</text>
</comment>
<evidence type="ECO:0000256" key="3">
    <source>
        <dbReference type="ARBA" id="ARBA00030516"/>
    </source>
</evidence>
<evidence type="ECO:0000256" key="2">
    <source>
        <dbReference type="ARBA" id="ARBA00019989"/>
    </source>
</evidence>
<comment type="caution">
    <text evidence="4">The sequence shown here is derived from an EMBL/GenBank/DDBJ whole genome shotgun (WGS) entry which is preliminary data.</text>
</comment>
<dbReference type="InterPro" id="IPR005651">
    <property type="entry name" value="Trm112-like"/>
</dbReference>
<dbReference type="CDD" id="cd21089">
    <property type="entry name" value="Trm112-like"/>
    <property type="match status" value="1"/>
</dbReference>
<organism evidence="4 5">
    <name type="scientific">Cloeon dipterum</name>
    <dbReference type="NCBI Taxonomy" id="197152"/>
    <lineage>
        <taxon>Eukaryota</taxon>
        <taxon>Metazoa</taxon>
        <taxon>Ecdysozoa</taxon>
        <taxon>Arthropoda</taxon>
        <taxon>Hexapoda</taxon>
        <taxon>Insecta</taxon>
        <taxon>Pterygota</taxon>
        <taxon>Palaeoptera</taxon>
        <taxon>Ephemeroptera</taxon>
        <taxon>Pisciforma</taxon>
        <taxon>Baetidae</taxon>
        <taxon>Cloeon</taxon>
    </lineage>
</organism>
<dbReference type="Gene3D" id="2.20.25.10">
    <property type="match status" value="1"/>
</dbReference>
<dbReference type="AlphaFoldDB" id="A0A8S1D350"/>
<dbReference type="SUPFAM" id="SSF158997">
    <property type="entry name" value="Trm112p-like"/>
    <property type="match status" value="1"/>
</dbReference>
<name>A0A8S1D350_9INSE</name>
<reference evidence="4 5" key="1">
    <citation type="submission" date="2020-04" db="EMBL/GenBank/DDBJ databases">
        <authorList>
            <person name="Alioto T."/>
            <person name="Alioto T."/>
            <person name="Gomez Garrido J."/>
        </authorList>
    </citation>
    <scope>NUCLEOTIDE SEQUENCE [LARGE SCALE GENOMIC DNA]</scope>
</reference>
<protein>
    <recommendedName>
        <fullName evidence="2">Multifunctional methyltransferase subunit TRM112-like protein</fullName>
    </recommendedName>
    <alternativeName>
        <fullName evidence="3">tRNA methyltransferase 112 homolog</fullName>
    </alternativeName>
</protein>
<sequence>MKLLTHNMLSSRCIKGVSVGYPLKISAKNVRLVNCDFDTDFTVRIIQKLDWNALWEAAESVGHADDIPKNLSDIDDYDKNDEFLRKVHHVVLEVEVIEGELECPETGRKFPIEDGVPNMLLNEDEV</sequence>
<keyword evidence="5" id="KW-1185">Reference proteome</keyword>
<proteinExistence type="inferred from homology"/>
<dbReference type="GO" id="GO:0046982">
    <property type="term" value="F:protein heterodimerization activity"/>
    <property type="evidence" value="ECO:0007669"/>
    <property type="project" value="InterPro"/>
</dbReference>
<dbReference type="GO" id="GO:0070476">
    <property type="term" value="P:rRNA (guanine-N7)-methylation"/>
    <property type="evidence" value="ECO:0007669"/>
    <property type="project" value="TreeGrafter"/>
</dbReference>
<evidence type="ECO:0000256" key="1">
    <source>
        <dbReference type="ARBA" id="ARBA00007980"/>
    </source>
</evidence>
<dbReference type="OrthoDB" id="2187549at2759"/>
<dbReference type="PANTHER" id="PTHR12773">
    <property type="entry name" value="UPF0315 PROTEIN-RELATED"/>
    <property type="match status" value="1"/>
</dbReference>